<reference evidence="2 3" key="1">
    <citation type="submission" date="2015-06" db="EMBL/GenBank/DDBJ databases">
        <title>Genome sequence of Mycobacterium kumamotonense strain Roo.</title>
        <authorList>
            <person name="Greninger A.L."/>
            <person name="Cunningham G."/>
            <person name="Miller S."/>
        </authorList>
    </citation>
    <scope>NUCLEOTIDE SEQUENCE [LARGE SCALE GENOMIC DNA]</scope>
    <source>
        <strain evidence="2 3">Roo</strain>
    </source>
</reference>
<dbReference type="OrthoDB" id="949132at2"/>
<dbReference type="InterPro" id="IPR029032">
    <property type="entry name" value="AhpD-like"/>
</dbReference>
<dbReference type="InterPro" id="IPR003779">
    <property type="entry name" value="CMD-like"/>
</dbReference>
<dbReference type="Gene3D" id="1.20.1290.10">
    <property type="entry name" value="AhpD-like"/>
    <property type="match status" value="1"/>
</dbReference>
<dbReference type="PANTHER" id="PTHR34846">
    <property type="entry name" value="4-CARBOXYMUCONOLACTONE DECARBOXYLASE FAMILY PROTEIN (AFU_ORTHOLOGUE AFUA_6G11590)"/>
    <property type="match status" value="1"/>
</dbReference>
<dbReference type="RefSeq" id="WP_065289704.1">
    <property type="nucleotide sequence ID" value="NZ_LFOE01000077.1"/>
</dbReference>
<dbReference type="PANTHER" id="PTHR34846:SF11">
    <property type="entry name" value="4-CARBOXYMUCONOLACTONE DECARBOXYLASE FAMILY PROTEIN (AFU_ORTHOLOGUE AFUA_6G11590)"/>
    <property type="match status" value="1"/>
</dbReference>
<dbReference type="Proteomes" id="UP000092668">
    <property type="component" value="Unassembled WGS sequence"/>
</dbReference>
<dbReference type="Pfam" id="PF02627">
    <property type="entry name" value="CMD"/>
    <property type="match status" value="1"/>
</dbReference>
<accession>A0A1B8S9P1</accession>
<protein>
    <recommendedName>
        <fullName evidence="1">Carboxymuconolactone decarboxylase-like domain-containing protein</fullName>
    </recommendedName>
</protein>
<dbReference type="SUPFAM" id="SSF69118">
    <property type="entry name" value="AhpD-like"/>
    <property type="match status" value="1"/>
</dbReference>
<dbReference type="GO" id="GO:0051920">
    <property type="term" value="F:peroxiredoxin activity"/>
    <property type="evidence" value="ECO:0007669"/>
    <property type="project" value="InterPro"/>
</dbReference>
<name>A0A1B8S9P1_9MYCO</name>
<sequence>MSRIPSFGPDNLDESQSRLYAAIVGGRAGITTTVPLTDDEGVLTGPFNAMLLSPELGMALQELGTAIRYRSALRPRSRELAILAVAAHWQCQFELDAHTLIGAHVGLTGAELDALRSGGELQLHDDEEAATLTVARTLVRTADLDPSDYDAAASALGPAKLFEISTLVGYYSLLALQMRIFGVSRPPEPRADA</sequence>
<dbReference type="AlphaFoldDB" id="A0A1B8S9P1"/>
<comment type="caution">
    <text evidence="2">The sequence shown here is derived from an EMBL/GenBank/DDBJ whole genome shotgun (WGS) entry which is preliminary data.</text>
</comment>
<evidence type="ECO:0000259" key="1">
    <source>
        <dbReference type="Pfam" id="PF02627"/>
    </source>
</evidence>
<proteinExistence type="predicted"/>
<organism evidence="2 3">
    <name type="scientific">Mycolicibacter kumamotonensis</name>
    <dbReference type="NCBI Taxonomy" id="354243"/>
    <lineage>
        <taxon>Bacteria</taxon>
        <taxon>Bacillati</taxon>
        <taxon>Actinomycetota</taxon>
        <taxon>Actinomycetes</taxon>
        <taxon>Mycobacteriales</taxon>
        <taxon>Mycobacteriaceae</taxon>
        <taxon>Mycolicibacter</taxon>
    </lineage>
</organism>
<gene>
    <name evidence="2" type="ORF">ACT18_23005</name>
</gene>
<dbReference type="EMBL" id="LFOE01000077">
    <property type="protein sequence ID" value="OBY29447.1"/>
    <property type="molecule type" value="Genomic_DNA"/>
</dbReference>
<keyword evidence="3" id="KW-1185">Reference proteome</keyword>
<feature type="domain" description="Carboxymuconolactone decarboxylase-like" evidence="1">
    <location>
        <begin position="54"/>
        <end position="134"/>
    </location>
</feature>
<dbReference type="PATRIC" id="fig|354243.3.peg.4760"/>
<evidence type="ECO:0000313" key="3">
    <source>
        <dbReference type="Proteomes" id="UP000092668"/>
    </source>
</evidence>
<evidence type="ECO:0000313" key="2">
    <source>
        <dbReference type="EMBL" id="OBY29447.1"/>
    </source>
</evidence>